<comment type="caution">
    <text evidence="1">The sequence shown here is derived from an EMBL/GenBank/DDBJ whole genome shotgun (WGS) entry which is preliminary data.</text>
</comment>
<keyword evidence="2" id="KW-1185">Reference proteome</keyword>
<sequence>MNRPKAGLQPNQIKKGATEAAPFVSKYCPKFPCLEHNQERVNHGWDIKKEAKDDINQQ</sequence>
<name>A0ABU1ASE1_9BACT</name>
<protein>
    <submittedName>
        <fullName evidence="1">Uncharacterized protein</fullName>
    </submittedName>
</protein>
<dbReference type="Proteomes" id="UP001225316">
    <property type="component" value="Unassembled WGS sequence"/>
</dbReference>
<proteinExistence type="predicted"/>
<evidence type="ECO:0000313" key="2">
    <source>
        <dbReference type="Proteomes" id="UP001225316"/>
    </source>
</evidence>
<dbReference type="EMBL" id="JARXHW010000002">
    <property type="protein sequence ID" value="MDQ8206169.1"/>
    <property type="molecule type" value="Genomic_DNA"/>
</dbReference>
<evidence type="ECO:0000313" key="1">
    <source>
        <dbReference type="EMBL" id="MDQ8206169.1"/>
    </source>
</evidence>
<gene>
    <name evidence="1" type="ORF">QEH52_01515</name>
</gene>
<reference evidence="1 2" key="1">
    <citation type="submission" date="2023-04" db="EMBL/GenBank/DDBJ databases">
        <title>A novel bacteria isolated from coastal sediment.</title>
        <authorList>
            <person name="Liu X.-J."/>
            <person name="Du Z.-J."/>
        </authorList>
    </citation>
    <scope>NUCLEOTIDE SEQUENCE [LARGE SCALE GENOMIC DNA]</scope>
    <source>
        <strain evidence="1 2">SDUM461003</strain>
    </source>
</reference>
<organism evidence="1 2">
    <name type="scientific">Thalassobacterium maritimum</name>
    <dbReference type="NCBI Taxonomy" id="3041265"/>
    <lineage>
        <taxon>Bacteria</taxon>
        <taxon>Pseudomonadati</taxon>
        <taxon>Verrucomicrobiota</taxon>
        <taxon>Opitutia</taxon>
        <taxon>Puniceicoccales</taxon>
        <taxon>Coraliomargaritaceae</taxon>
        <taxon>Thalassobacterium</taxon>
    </lineage>
</organism>
<accession>A0ABU1ASE1</accession>